<sequence>MDIINDYKLVEMFSAIELTRLKKAIDISKENPNMDAETILKTMMPRYSLHISELSDNDISLNSKKKSASTIPDDERCDFVILTGKNKNSKCSKRKYGSSKYCKIHLKWEENTEDASTSNDVKPNEFNNIDQSSIIPKGIKSHESGMFIDDKNYLYIVDNEKYVCCGKIINDDSVDLSKEDKKYLKSQGLLFQ</sequence>
<dbReference type="EMBL" id="LSSK01000604">
    <property type="protein sequence ID" value="OMH82742.1"/>
    <property type="molecule type" value="Genomic_DNA"/>
</dbReference>
<evidence type="ECO:0000313" key="1">
    <source>
        <dbReference type="EMBL" id="OMH82742.1"/>
    </source>
</evidence>
<accession>A0A1R1PPD2</accession>
<proteinExistence type="predicted"/>
<protein>
    <submittedName>
        <fullName evidence="1">Uncharacterized protein</fullName>
    </submittedName>
</protein>
<comment type="caution">
    <text evidence="1">The sequence shown here is derived from an EMBL/GenBank/DDBJ whole genome shotgun (WGS) entry which is preliminary data.</text>
</comment>
<organism evidence="1 2">
    <name type="scientific">Zancudomyces culisetae</name>
    <name type="common">Gut fungus</name>
    <name type="synonym">Smittium culisetae</name>
    <dbReference type="NCBI Taxonomy" id="1213189"/>
    <lineage>
        <taxon>Eukaryota</taxon>
        <taxon>Fungi</taxon>
        <taxon>Fungi incertae sedis</taxon>
        <taxon>Zoopagomycota</taxon>
        <taxon>Kickxellomycotina</taxon>
        <taxon>Harpellomycetes</taxon>
        <taxon>Harpellales</taxon>
        <taxon>Legeriomycetaceae</taxon>
        <taxon>Zancudomyces</taxon>
    </lineage>
</organism>
<name>A0A1R1PPD2_ZANCU</name>
<gene>
    <name evidence="1" type="ORF">AX774_g3774</name>
</gene>
<dbReference type="AlphaFoldDB" id="A0A1R1PPD2"/>
<keyword evidence="2" id="KW-1185">Reference proteome</keyword>
<reference evidence="2" key="1">
    <citation type="submission" date="2017-01" db="EMBL/GenBank/DDBJ databases">
        <authorList>
            <person name="Wang Y."/>
            <person name="White M."/>
            <person name="Kvist S."/>
            <person name="Moncalvo J.-M."/>
        </authorList>
    </citation>
    <scope>NUCLEOTIDE SEQUENCE [LARGE SCALE GENOMIC DNA]</scope>
    <source>
        <strain evidence="2">COL-18-3</strain>
    </source>
</reference>
<evidence type="ECO:0000313" key="2">
    <source>
        <dbReference type="Proteomes" id="UP000188320"/>
    </source>
</evidence>
<dbReference type="Proteomes" id="UP000188320">
    <property type="component" value="Unassembled WGS sequence"/>
</dbReference>